<evidence type="ECO:0000256" key="1">
    <source>
        <dbReference type="SAM" id="MobiDB-lite"/>
    </source>
</evidence>
<dbReference type="RefSeq" id="WP_184666311.1">
    <property type="nucleotide sequence ID" value="NZ_BAABAI010000017.1"/>
</dbReference>
<reference evidence="2 3" key="1">
    <citation type="submission" date="2020-08" db="EMBL/GenBank/DDBJ databases">
        <title>Sequencing the genomes of 1000 actinobacteria strains.</title>
        <authorList>
            <person name="Klenk H.-P."/>
        </authorList>
    </citation>
    <scope>NUCLEOTIDE SEQUENCE [LARGE SCALE GENOMIC DNA]</scope>
    <source>
        <strain evidence="2 3">DSM 45084</strain>
    </source>
</reference>
<protein>
    <submittedName>
        <fullName evidence="2">Uncharacterized protein</fullName>
    </submittedName>
</protein>
<dbReference type="Proteomes" id="UP000542674">
    <property type="component" value="Unassembled WGS sequence"/>
</dbReference>
<feature type="compositionally biased region" description="Basic and acidic residues" evidence="1">
    <location>
        <begin position="100"/>
        <end position="110"/>
    </location>
</feature>
<proteinExistence type="predicted"/>
<dbReference type="EMBL" id="JACHJS010000001">
    <property type="protein sequence ID" value="MBB4963548.1"/>
    <property type="molecule type" value="Genomic_DNA"/>
</dbReference>
<comment type="caution">
    <text evidence="2">The sequence shown here is derived from an EMBL/GenBank/DDBJ whole genome shotgun (WGS) entry which is preliminary data.</text>
</comment>
<evidence type="ECO:0000313" key="3">
    <source>
        <dbReference type="Proteomes" id="UP000542674"/>
    </source>
</evidence>
<keyword evidence="3" id="KW-1185">Reference proteome</keyword>
<name>A0A7W7SZ18_9PSEU</name>
<sequence>MTCAFSTRLDTVAEAIRNGDLRTAKFHTTRLLADADPHTSALIAACVDTIERFPRRAVVHLRARWKAATTDDDRAVIAAFGQAARPAPEPPTIRRSHRTAPRDLDTSGRTGEIRHLTPERRAALRIADRAIPPEPAVEEPATTDRVYASGLDYDRAAVPALRGTPCVRCWTERTREDHRADGDDGLCGECRDRGRPGVPALPPGHTRADAVQARCAFLAATYNRPRALLAQWWRKYATVADRVVIADWVQRNPLPTDPGPAPRPRPVVPRVTGRCERCGDHADQELCVHCREVDDLTRA</sequence>
<organism evidence="2 3">
    <name type="scientific">Saccharothrix violaceirubra</name>
    <dbReference type="NCBI Taxonomy" id="413306"/>
    <lineage>
        <taxon>Bacteria</taxon>
        <taxon>Bacillati</taxon>
        <taxon>Actinomycetota</taxon>
        <taxon>Actinomycetes</taxon>
        <taxon>Pseudonocardiales</taxon>
        <taxon>Pseudonocardiaceae</taxon>
        <taxon>Saccharothrix</taxon>
    </lineage>
</organism>
<accession>A0A7W7SZ18</accession>
<gene>
    <name evidence="2" type="ORF">F4559_000907</name>
</gene>
<dbReference type="AlphaFoldDB" id="A0A7W7SZ18"/>
<evidence type="ECO:0000313" key="2">
    <source>
        <dbReference type="EMBL" id="MBB4963548.1"/>
    </source>
</evidence>
<feature type="region of interest" description="Disordered" evidence="1">
    <location>
        <begin position="84"/>
        <end position="110"/>
    </location>
</feature>